<dbReference type="SMART" id="SM00857">
    <property type="entry name" value="Resolvase"/>
    <property type="match status" value="1"/>
</dbReference>
<accession>A0A7G7MFS5</accession>
<dbReference type="PANTHER" id="PTHR30461:SF23">
    <property type="entry name" value="DNA RECOMBINASE-RELATED"/>
    <property type="match status" value="1"/>
</dbReference>
<dbReference type="InterPro" id="IPR006119">
    <property type="entry name" value="Resolv_N"/>
</dbReference>
<evidence type="ECO:0000313" key="3">
    <source>
        <dbReference type="EMBL" id="QNG51636.1"/>
    </source>
</evidence>
<dbReference type="Gene3D" id="3.40.50.1390">
    <property type="entry name" value="Resolvase, N-terminal catalytic domain"/>
    <property type="match status" value="1"/>
</dbReference>
<keyword evidence="4" id="KW-1185">Reference proteome</keyword>
<dbReference type="Gene3D" id="3.90.1750.20">
    <property type="entry name" value="Putative Large Serine Recombinase, Chain B, Domain 2"/>
    <property type="match status" value="1"/>
</dbReference>
<feature type="domain" description="Resolvase/invertase-type recombinase catalytic" evidence="1">
    <location>
        <begin position="3"/>
        <end position="153"/>
    </location>
</feature>
<dbReference type="InterPro" id="IPR050639">
    <property type="entry name" value="SSR_resolvase"/>
</dbReference>
<feature type="domain" description="Recombinase" evidence="2">
    <location>
        <begin position="156"/>
        <end position="268"/>
    </location>
</feature>
<dbReference type="AlphaFoldDB" id="A0A7G7MFS5"/>
<evidence type="ECO:0000313" key="4">
    <source>
        <dbReference type="Proteomes" id="UP000515728"/>
    </source>
</evidence>
<organism evidence="3 4">
    <name type="scientific">Pseudonocardia petroleophila</name>
    <dbReference type="NCBI Taxonomy" id="37331"/>
    <lineage>
        <taxon>Bacteria</taxon>
        <taxon>Bacillati</taxon>
        <taxon>Actinomycetota</taxon>
        <taxon>Actinomycetes</taxon>
        <taxon>Pseudonocardiales</taxon>
        <taxon>Pseudonocardiaceae</taxon>
        <taxon>Pseudonocardia</taxon>
    </lineage>
</organism>
<name>A0A7G7MFS5_9PSEU</name>
<evidence type="ECO:0000259" key="2">
    <source>
        <dbReference type="PROSITE" id="PS51737"/>
    </source>
</evidence>
<dbReference type="PROSITE" id="PS51736">
    <property type="entry name" value="RECOMBINASES_3"/>
    <property type="match status" value="1"/>
</dbReference>
<dbReference type="PANTHER" id="PTHR30461">
    <property type="entry name" value="DNA-INVERTASE FROM LAMBDOID PROPHAGE"/>
    <property type="match status" value="1"/>
</dbReference>
<gene>
    <name evidence="3" type="ORF">H6H00_26610</name>
</gene>
<dbReference type="InterPro" id="IPR036162">
    <property type="entry name" value="Resolvase-like_N_sf"/>
</dbReference>
<protein>
    <submittedName>
        <fullName evidence="3">Recombinase family protein</fullName>
    </submittedName>
</protein>
<dbReference type="CDD" id="cd00338">
    <property type="entry name" value="Ser_Recombinase"/>
    <property type="match status" value="1"/>
</dbReference>
<evidence type="ECO:0000259" key="1">
    <source>
        <dbReference type="PROSITE" id="PS51736"/>
    </source>
</evidence>
<dbReference type="Proteomes" id="UP000515728">
    <property type="component" value="Chromosome"/>
</dbReference>
<dbReference type="InterPro" id="IPR038109">
    <property type="entry name" value="DNA_bind_recomb_sf"/>
</dbReference>
<dbReference type="RefSeq" id="WP_185718390.1">
    <property type="nucleotide sequence ID" value="NZ_BAAAWI010000001.1"/>
</dbReference>
<dbReference type="GO" id="GO:0000150">
    <property type="term" value="F:DNA strand exchange activity"/>
    <property type="evidence" value="ECO:0007669"/>
    <property type="project" value="InterPro"/>
</dbReference>
<dbReference type="KEGG" id="ppel:H6H00_26610"/>
<sequence>MTRVAIYLRISDDRRGLEEGVDRQREDCLRRASIEGWDTAHVYSDNDVGASTHSKKPRPGYASMLAAARRGEFSVILAYSNSRLTRRTRELDDLIDLYKDTGVRICTIVSGDDDLDTADGRMVAHIKASVDAAEAERTAERVTRAARQRAERGGNHGGYRPFGWNLDGTPREPEFSALRDGILAVTRGASIRSVAKAWDAAGLPPTGTAKLWTPSITSTRNALTRWRNAGIRVHRGQPLFDAPQLCEPAVTRDELEELLHHLDDRRRRTNGGRVAQSALLGSLADCGHCGAPLRASTHEISQFNPNRVGTYRCSPRGCVTIRRASLDEAVIEVVLAELLSADLTVLADSAEDRARLVWLRAQLAELAAREAGMAADYGAGEMSRAAWKAADAALQVKKTEAELSLREISDRFAPAEFASRERELLELSDVERDREAKDVLERFDDLELHRRREIIRGLVTITVNPGRVDDRIVIFARASKTHITLGWNPEVRFVDAAP</sequence>
<dbReference type="PROSITE" id="PS51737">
    <property type="entry name" value="RECOMBINASE_DNA_BIND"/>
    <property type="match status" value="1"/>
</dbReference>
<dbReference type="Pfam" id="PF00239">
    <property type="entry name" value="Resolvase"/>
    <property type="match status" value="1"/>
</dbReference>
<reference evidence="3 4" key="1">
    <citation type="submission" date="2020-08" db="EMBL/GenBank/DDBJ databases">
        <authorList>
            <person name="Mo P."/>
        </authorList>
    </citation>
    <scope>NUCLEOTIDE SEQUENCE [LARGE SCALE GENOMIC DNA]</scope>
    <source>
        <strain evidence="3 4">CGMCC 4.1532</strain>
    </source>
</reference>
<dbReference type="SUPFAM" id="SSF53041">
    <property type="entry name" value="Resolvase-like"/>
    <property type="match status" value="1"/>
</dbReference>
<dbReference type="GO" id="GO:0003677">
    <property type="term" value="F:DNA binding"/>
    <property type="evidence" value="ECO:0007669"/>
    <property type="project" value="InterPro"/>
</dbReference>
<dbReference type="EMBL" id="CP060131">
    <property type="protein sequence ID" value="QNG51636.1"/>
    <property type="molecule type" value="Genomic_DNA"/>
</dbReference>
<proteinExistence type="predicted"/>
<dbReference type="InterPro" id="IPR011109">
    <property type="entry name" value="DNA_bind_recombinase_dom"/>
</dbReference>